<dbReference type="SUPFAM" id="SSF75169">
    <property type="entry name" value="DsrEFH-like"/>
    <property type="match status" value="1"/>
</dbReference>
<proteinExistence type="predicted"/>
<comment type="caution">
    <text evidence="1">The sequence shown here is derived from an EMBL/GenBank/DDBJ whole genome shotgun (WGS) entry which is preliminary data.</text>
</comment>
<dbReference type="PANTHER" id="PTHR34655">
    <property type="entry name" value="CONSERVED WITHIN P. AEROPHILUM"/>
    <property type="match status" value="1"/>
</dbReference>
<dbReference type="Pfam" id="PF13686">
    <property type="entry name" value="DrsE_2"/>
    <property type="match status" value="1"/>
</dbReference>
<accession>A0ABV6YJH6</accession>
<dbReference type="InterPro" id="IPR027396">
    <property type="entry name" value="DsrEFH-like"/>
</dbReference>
<dbReference type="Gene3D" id="3.40.1260.10">
    <property type="entry name" value="DsrEFH-like"/>
    <property type="match status" value="1"/>
</dbReference>
<keyword evidence="2" id="KW-1185">Reference proteome</keyword>
<dbReference type="EMBL" id="JBHPKH010000018">
    <property type="protein sequence ID" value="MFC1572482.1"/>
    <property type="molecule type" value="Genomic_DNA"/>
</dbReference>
<organism evidence="1 2">
    <name type="scientific">Eiseniibacteriota bacterium</name>
    <dbReference type="NCBI Taxonomy" id="2212470"/>
    <lineage>
        <taxon>Bacteria</taxon>
        <taxon>Candidatus Eiseniibacteriota</taxon>
    </lineage>
</organism>
<dbReference type="PANTHER" id="PTHR34655:SF2">
    <property type="entry name" value="PEROXIREDOXIN FAMILY PROTEIN"/>
    <property type="match status" value="1"/>
</dbReference>
<sequence>MSIDVEAQLSDLKQKVENMQPGGEPKLSMIVFSGELDKLLAAMIIATGARAMGVQVVQFFTFWGTAALREPSVNVGGKDFMSKMFGWMLPKGRNKLKLSNMHMAGMGTAMMKDLMRKKNAPSLDQLFEIAAQLGVQIKVCEMSMDLMGFKREEMIEYPNLEFCGVATFLAEAKESSIQLFI</sequence>
<reference evidence="1 2" key="1">
    <citation type="submission" date="2024-09" db="EMBL/GenBank/DDBJ databases">
        <authorList>
            <person name="D'Angelo T."/>
        </authorList>
    </citation>
    <scope>NUCLEOTIDE SEQUENCE [LARGE SCALE GENOMIC DNA]</scope>
    <source>
        <strain evidence="1">SAG AM-320-E07</strain>
    </source>
</reference>
<gene>
    <name evidence="1" type="ORF">ACFL6M_02675</name>
</gene>
<protein>
    <submittedName>
        <fullName evidence="1">DsrE/DsrF/DrsH-like family protein</fullName>
    </submittedName>
</protein>
<evidence type="ECO:0000313" key="1">
    <source>
        <dbReference type="EMBL" id="MFC1572482.1"/>
    </source>
</evidence>
<name>A0ABV6YJH6_UNCEI</name>
<evidence type="ECO:0000313" key="2">
    <source>
        <dbReference type="Proteomes" id="UP001593833"/>
    </source>
</evidence>
<dbReference type="Proteomes" id="UP001593833">
    <property type="component" value="Unassembled WGS sequence"/>
</dbReference>
<dbReference type="InterPro" id="IPR032836">
    <property type="entry name" value="DsrE2-like"/>
</dbReference>